<sequence>MKRRKRHLPAGFGLHPQELGQSVALRGEADFLKAFFGARRRHLARDHCPARQGLGLNDSRQLALRNGASATYHEPSEFQAFFDRKGALLQWSTPMT</sequence>
<evidence type="ECO:0000313" key="2">
    <source>
        <dbReference type="Proteomes" id="UP000029549"/>
    </source>
</evidence>
<name>A0A096DI46_9BURK</name>
<organism evidence="1 2">
    <name type="scientific">Comamonas thiooxydans</name>
    <dbReference type="NCBI Taxonomy" id="363952"/>
    <lineage>
        <taxon>Bacteria</taxon>
        <taxon>Pseudomonadati</taxon>
        <taxon>Pseudomonadota</taxon>
        <taxon>Betaproteobacteria</taxon>
        <taxon>Burkholderiales</taxon>
        <taxon>Comamonadaceae</taxon>
        <taxon>Comamonas</taxon>
    </lineage>
</organism>
<evidence type="ECO:0000313" key="1">
    <source>
        <dbReference type="EMBL" id="KGH11877.1"/>
    </source>
</evidence>
<dbReference type="AlphaFoldDB" id="A0A096DI46"/>
<dbReference type="Proteomes" id="UP000029549">
    <property type="component" value="Unassembled WGS sequence"/>
</dbReference>
<comment type="caution">
    <text evidence="1">The sequence shown here is derived from an EMBL/GenBank/DDBJ whole genome shotgun (WGS) entry which is preliminary data.</text>
</comment>
<gene>
    <name evidence="1" type="ORF">P608_12125</name>
</gene>
<proteinExistence type="predicted"/>
<keyword evidence="2" id="KW-1185">Reference proteome</keyword>
<protein>
    <submittedName>
        <fullName evidence="1">Uncharacterized protein</fullName>
    </submittedName>
</protein>
<dbReference type="EMBL" id="AWTP01000109">
    <property type="protein sequence ID" value="KGH11877.1"/>
    <property type="molecule type" value="Genomic_DNA"/>
</dbReference>
<reference evidence="1 2" key="1">
    <citation type="submission" date="2013-09" db="EMBL/GenBank/DDBJ databases">
        <title>High correlation between genotypes and phenotypes of environmental bacteria Comamonas testosteroni strains.</title>
        <authorList>
            <person name="Liu L."/>
            <person name="Zhu W."/>
            <person name="Xia X."/>
            <person name="Xu B."/>
            <person name="Luo M."/>
            <person name="Wang G."/>
        </authorList>
    </citation>
    <scope>NUCLEOTIDE SEQUENCE [LARGE SCALE GENOMIC DNA]</scope>
    <source>
        <strain evidence="1 2">DF2</strain>
    </source>
</reference>
<accession>A0A096DI46</accession>